<dbReference type="CDD" id="cd00028">
    <property type="entry name" value="B_lectin"/>
    <property type="match status" value="1"/>
</dbReference>
<dbReference type="InterPro" id="IPR036426">
    <property type="entry name" value="Bulb-type_lectin_dom_sf"/>
</dbReference>
<dbReference type="InterPro" id="IPR003609">
    <property type="entry name" value="Pan_app"/>
</dbReference>
<accession>A0AAD4T2K4</accession>
<keyword evidence="1" id="KW-0812">Transmembrane</keyword>
<dbReference type="PROSITE" id="PS50927">
    <property type="entry name" value="BULB_LECTIN"/>
    <property type="match status" value="1"/>
</dbReference>
<dbReference type="PANTHER" id="PTHR32444">
    <property type="entry name" value="BULB-TYPE LECTIN DOMAIN-CONTAINING PROTEIN"/>
    <property type="match status" value="1"/>
</dbReference>
<keyword evidence="1" id="KW-1133">Transmembrane helix</keyword>
<evidence type="ECO:0000259" key="2">
    <source>
        <dbReference type="PROSITE" id="PS50927"/>
    </source>
</evidence>
<feature type="domain" description="Apple" evidence="3">
    <location>
        <begin position="373"/>
        <end position="457"/>
    </location>
</feature>
<protein>
    <recommendedName>
        <fullName evidence="6">Bulb-type lectin domain-containing protein</fullName>
    </recommendedName>
</protein>
<dbReference type="PANTHER" id="PTHR32444:SF10">
    <property type="entry name" value="CURCULIN-LIKE (MANNOSE-BINDING) LECTIN FAMILY PROTEIN-RELATED"/>
    <property type="match status" value="1"/>
</dbReference>
<organism evidence="4 5">
    <name type="scientific">Papaver atlanticum</name>
    <dbReference type="NCBI Taxonomy" id="357466"/>
    <lineage>
        <taxon>Eukaryota</taxon>
        <taxon>Viridiplantae</taxon>
        <taxon>Streptophyta</taxon>
        <taxon>Embryophyta</taxon>
        <taxon>Tracheophyta</taxon>
        <taxon>Spermatophyta</taxon>
        <taxon>Magnoliopsida</taxon>
        <taxon>Ranunculales</taxon>
        <taxon>Papaveraceae</taxon>
        <taxon>Papaveroideae</taxon>
        <taxon>Papaver</taxon>
    </lineage>
</organism>
<evidence type="ECO:0000313" key="5">
    <source>
        <dbReference type="Proteomes" id="UP001202328"/>
    </source>
</evidence>
<dbReference type="InterPro" id="IPR035446">
    <property type="entry name" value="SLSG/EP1"/>
</dbReference>
<keyword evidence="5" id="KW-1185">Reference proteome</keyword>
<feature type="domain" description="Bulb-type lectin" evidence="2">
    <location>
        <begin position="72"/>
        <end position="182"/>
    </location>
</feature>
<dbReference type="SMART" id="SM00108">
    <property type="entry name" value="B_lectin"/>
    <property type="match status" value="1"/>
</dbReference>
<dbReference type="PROSITE" id="PS50948">
    <property type="entry name" value="PAN"/>
    <property type="match status" value="1"/>
</dbReference>
<feature type="transmembrane region" description="Helical" evidence="1">
    <location>
        <begin position="12"/>
        <end position="33"/>
    </location>
</feature>
<dbReference type="AlphaFoldDB" id="A0AAD4T2K4"/>
<evidence type="ECO:0000256" key="1">
    <source>
        <dbReference type="SAM" id="Phobius"/>
    </source>
</evidence>
<dbReference type="InterPro" id="IPR001480">
    <property type="entry name" value="Bulb-type_lectin_dom"/>
</dbReference>
<dbReference type="Gene3D" id="2.90.10.10">
    <property type="entry name" value="Bulb-type lectin domain"/>
    <property type="match status" value="1"/>
</dbReference>
<evidence type="ECO:0000313" key="4">
    <source>
        <dbReference type="EMBL" id="KAI3937507.1"/>
    </source>
</evidence>
<gene>
    <name evidence="4" type="ORF">MKW98_007604</name>
</gene>
<dbReference type="EMBL" id="JAJJMB010005764">
    <property type="protein sequence ID" value="KAI3937507.1"/>
    <property type="molecule type" value="Genomic_DNA"/>
</dbReference>
<dbReference type="SUPFAM" id="SSF51110">
    <property type="entry name" value="alpha-D-mannose-specific plant lectins"/>
    <property type="match status" value="1"/>
</dbReference>
<comment type="caution">
    <text evidence="4">The sequence shown here is derived from an EMBL/GenBank/DDBJ whole genome shotgun (WGS) entry which is preliminary data.</text>
</comment>
<dbReference type="Proteomes" id="UP001202328">
    <property type="component" value="Unassembled WGS sequence"/>
</dbReference>
<dbReference type="Pfam" id="PF01453">
    <property type="entry name" value="B_lectin"/>
    <property type="match status" value="1"/>
</dbReference>
<evidence type="ECO:0008006" key="6">
    <source>
        <dbReference type="Google" id="ProtNLM"/>
    </source>
</evidence>
<keyword evidence="1" id="KW-0472">Membrane</keyword>
<sequence length="458" mass="50806">MIKSHSSSFHQYLTFFLIFCSSSVIGTAVVAVVPPSKTFSYDLDALSFHRGYDGTEYNVRYHTLPIQNYPFSLCFYEANPESTGVNKPVTDSYILAIGMGYRFAHPDGITRWVWAANLNRPVGDKAKLVFSRSGNLALVDANGRIGWQTKTSNKGVVDIKLLPNGNLVLLDRNGGFVWQSFHYPTNTLLVGQGLGPGSSTTNKIVNGDYSMVLQDRTLGLFFNPRPKSASASSKPFNYYNVTQMAKLGINITFDTSKYFYGDGSFDVLSIVMTSDSFFELAYPKYNSTLSMLRLGSNGNLYIYTYNEVPANGFNAWEETYATFSREGRTSECLLPAKCGSFGLCEDNQCVACPTPKGLMGWDKKCKLPKLPSCNTSASNVGYYRVRDVEDYRPLGYSDGEGPMTVNECMKKCSDDCKCVGFFYRINGSMCSLASQINTLAKLDAALYNLIDAYIKYAK</sequence>
<reference evidence="4" key="1">
    <citation type="submission" date="2022-04" db="EMBL/GenBank/DDBJ databases">
        <title>A functionally conserved STORR gene fusion in Papaver species that diverged 16.8 million years ago.</title>
        <authorList>
            <person name="Catania T."/>
        </authorList>
    </citation>
    <scope>NUCLEOTIDE SEQUENCE</scope>
    <source>
        <strain evidence="4">S-188037</strain>
    </source>
</reference>
<dbReference type="PIRSF" id="PIRSF002686">
    <property type="entry name" value="SLG"/>
    <property type="match status" value="1"/>
</dbReference>
<name>A0AAD4T2K4_9MAGN</name>
<proteinExistence type="predicted"/>
<evidence type="ECO:0000259" key="3">
    <source>
        <dbReference type="PROSITE" id="PS50948"/>
    </source>
</evidence>